<dbReference type="PANTHER" id="PTHR46880:SF5">
    <property type="entry name" value="DUF4371 DOMAIN-CONTAINING PROTEIN"/>
    <property type="match status" value="1"/>
</dbReference>
<protein>
    <recommendedName>
        <fullName evidence="3">DUF659 domain-containing protein</fullName>
    </recommendedName>
</protein>
<dbReference type="STRING" id="658196.A0A397S4Q6"/>
<accession>A0A397S4Q6</accession>
<name>A0A397S4Q6_9GLOM</name>
<dbReference type="OrthoDB" id="2394878at2759"/>
<evidence type="ECO:0000313" key="1">
    <source>
        <dbReference type="EMBL" id="RIA79706.1"/>
    </source>
</evidence>
<dbReference type="AlphaFoldDB" id="A0A397S4Q6"/>
<organism evidence="1 2">
    <name type="scientific">Glomus cerebriforme</name>
    <dbReference type="NCBI Taxonomy" id="658196"/>
    <lineage>
        <taxon>Eukaryota</taxon>
        <taxon>Fungi</taxon>
        <taxon>Fungi incertae sedis</taxon>
        <taxon>Mucoromycota</taxon>
        <taxon>Glomeromycotina</taxon>
        <taxon>Glomeromycetes</taxon>
        <taxon>Glomerales</taxon>
        <taxon>Glomeraceae</taxon>
        <taxon>Glomus</taxon>
    </lineage>
</organism>
<dbReference type="PANTHER" id="PTHR46880">
    <property type="entry name" value="RAS-ASSOCIATING DOMAIN-CONTAINING PROTEIN"/>
    <property type="match status" value="1"/>
</dbReference>
<sequence length="163" mass="18654">MKNKFVTEGAANILKKSTVNKEHVKCKDHSKAEKLEATSIVKTIKDEIWNELSNIIAFGIIINESTDITITKHLDIYISYYEKIISKLVVFASDSVSVMLGKNGGVVARLSRVCTYSLIINYYVMYRLALVYKDVRKEIEFYKEAELLVKKIYGYFKNSCSCI</sequence>
<comment type="caution">
    <text evidence="1">The sequence shown here is derived from an EMBL/GenBank/DDBJ whole genome shotgun (WGS) entry which is preliminary data.</text>
</comment>
<gene>
    <name evidence="1" type="ORF">C1645_840092</name>
</gene>
<dbReference type="EMBL" id="QKYT01001178">
    <property type="protein sequence ID" value="RIA79706.1"/>
    <property type="molecule type" value="Genomic_DNA"/>
</dbReference>
<keyword evidence="2" id="KW-1185">Reference proteome</keyword>
<evidence type="ECO:0008006" key="3">
    <source>
        <dbReference type="Google" id="ProtNLM"/>
    </source>
</evidence>
<reference evidence="1 2" key="1">
    <citation type="submission" date="2018-06" db="EMBL/GenBank/DDBJ databases">
        <title>Comparative genomics reveals the genomic features of Rhizophagus irregularis, R. cerebriforme, R. diaphanum and Gigaspora rosea, and their symbiotic lifestyle signature.</title>
        <authorList>
            <person name="Morin E."/>
            <person name="San Clemente H."/>
            <person name="Chen E.C.H."/>
            <person name="De La Providencia I."/>
            <person name="Hainaut M."/>
            <person name="Kuo A."/>
            <person name="Kohler A."/>
            <person name="Murat C."/>
            <person name="Tang N."/>
            <person name="Roy S."/>
            <person name="Loubradou J."/>
            <person name="Henrissat B."/>
            <person name="Grigoriev I.V."/>
            <person name="Corradi N."/>
            <person name="Roux C."/>
            <person name="Martin F.M."/>
        </authorList>
    </citation>
    <scope>NUCLEOTIDE SEQUENCE [LARGE SCALE GENOMIC DNA]</scope>
    <source>
        <strain evidence="1 2">DAOM 227022</strain>
    </source>
</reference>
<dbReference type="Proteomes" id="UP000265703">
    <property type="component" value="Unassembled WGS sequence"/>
</dbReference>
<proteinExistence type="predicted"/>
<evidence type="ECO:0000313" key="2">
    <source>
        <dbReference type="Proteomes" id="UP000265703"/>
    </source>
</evidence>